<feature type="compositionally biased region" description="Basic and acidic residues" evidence="1">
    <location>
        <begin position="332"/>
        <end position="419"/>
    </location>
</feature>
<proteinExistence type="predicted"/>
<reference evidence="3" key="1">
    <citation type="journal article" date="2020" name="Fungal Divers.">
        <title>Resolving the Mortierellaceae phylogeny through synthesis of multi-gene phylogenetics and phylogenomics.</title>
        <authorList>
            <person name="Vandepol N."/>
            <person name="Liber J."/>
            <person name="Desiro A."/>
            <person name="Na H."/>
            <person name="Kennedy M."/>
            <person name="Barry K."/>
            <person name="Grigoriev I.V."/>
            <person name="Miller A.N."/>
            <person name="O'Donnell K."/>
            <person name="Stajich J.E."/>
            <person name="Bonito G."/>
        </authorList>
    </citation>
    <scope>NUCLEOTIDE SEQUENCE</scope>
    <source>
        <strain evidence="3">NRRL 6426</strain>
    </source>
</reference>
<dbReference type="InterPro" id="IPR056557">
    <property type="entry name" value="NELF-A_N"/>
</dbReference>
<dbReference type="Proteomes" id="UP000748756">
    <property type="component" value="Unassembled WGS sequence"/>
</dbReference>
<accession>A0A9P5UXN6</accession>
<organism evidence="3 4">
    <name type="scientific">Linnemannia schmuckeri</name>
    <dbReference type="NCBI Taxonomy" id="64567"/>
    <lineage>
        <taxon>Eukaryota</taxon>
        <taxon>Fungi</taxon>
        <taxon>Fungi incertae sedis</taxon>
        <taxon>Mucoromycota</taxon>
        <taxon>Mortierellomycotina</taxon>
        <taxon>Mortierellomycetes</taxon>
        <taxon>Mortierellales</taxon>
        <taxon>Mortierellaceae</taxon>
        <taxon>Linnemannia</taxon>
    </lineage>
</organism>
<dbReference type="AlphaFoldDB" id="A0A9P5UXN6"/>
<evidence type="ECO:0000313" key="3">
    <source>
        <dbReference type="EMBL" id="KAF9124358.1"/>
    </source>
</evidence>
<feature type="region of interest" description="Disordered" evidence="1">
    <location>
        <begin position="504"/>
        <end position="544"/>
    </location>
</feature>
<gene>
    <name evidence="3" type="ORF">BG015_005096</name>
</gene>
<feature type="compositionally biased region" description="Low complexity" evidence="1">
    <location>
        <begin position="513"/>
        <end position="530"/>
    </location>
</feature>
<sequence length="631" mass="69787">MERLKGEGVQDWLSQHLTSPWHGHQTVASELGNEIISNIHDRWTHLGPSVQLGVLFSIISLKKAQQLQLKGTCQRLIDHACQDPDEWVKLVGRMLKDYPSEGTLRFNVEEFVDQAHMGSLLENLTHHINRDGIKFHPMEFAFLNKSVCKEGQGKDPKTKAYPPLAGPSIQQHFKLKDSHVAIHTSRAEKLKKMAEQASPVIPSTTSSLSSGSTGLSSGPAGSGVTLASALGPGAGSAGAATAPGASGIGGPPRPTKATSSGLFVRKQSGGSFLRTNAPRPMALPRNPSATSLPLRSPRVDQPTTPRLMQKASRIQILDIQQGNEIMQSMNDAKAKLEQAEQREKELKREQRAQEIEAKRAQDAEKKAAALREKEEKKKEREDAKKLKERQKQERDEQLAREKQEKEQQQNLVRETRPAPDGDDDDDDEEPGAPTIQPARKKSRTSSSRRGSLDDDDYDGAQLGHAAEPLSPITPSLASRYSSQSLHDEGGPIAMEYTPAVESNHNADSYFPLHSHQQSPQQQQQQMQQHQQPPPPPAGAASDHPTLFQDTNLLTADDRAYITAFMEGHPVIRPNGNDTSYQIVMNQEQVQDATGKTMYELILIEMNFETGEWRKIKRKRNRPHVPTPAFPA</sequence>
<feature type="region of interest" description="Disordered" evidence="1">
    <location>
        <begin position="189"/>
        <end position="309"/>
    </location>
</feature>
<protein>
    <recommendedName>
        <fullName evidence="2">NELF-A N-terminal domain-containing protein</fullName>
    </recommendedName>
</protein>
<name>A0A9P5UXN6_9FUNG</name>
<evidence type="ECO:0000256" key="1">
    <source>
        <dbReference type="SAM" id="MobiDB-lite"/>
    </source>
</evidence>
<feature type="compositionally biased region" description="Low complexity" evidence="1">
    <location>
        <begin position="202"/>
        <end position="245"/>
    </location>
</feature>
<dbReference type="OrthoDB" id="2135488at2759"/>
<feature type="compositionally biased region" description="Acidic residues" evidence="1">
    <location>
        <begin position="420"/>
        <end position="430"/>
    </location>
</feature>
<evidence type="ECO:0000259" key="2">
    <source>
        <dbReference type="Pfam" id="PF23553"/>
    </source>
</evidence>
<dbReference type="EMBL" id="JAAAUQ010002369">
    <property type="protein sequence ID" value="KAF9124358.1"/>
    <property type="molecule type" value="Genomic_DNA"/>
</dbReference>
<dbReference type="Pfam" id="PF23553">
    <property type="entry name" value="NELF-A_N"/>
    <property type="match status" value="1"/>
</dbReference>
<keyword evidence="4" id="KW-1185">Reference proteome</keyword>
<feature type="compositionally biased region" description="Polar residues" evidence="1">
    <location>
        <begin position="472"/>
        <end position="484"/>
    </location>
</feature>
<comment type="caution">
    <text evidence="3">The sequence shown here is derived from an EMBL/GenBank/DDBJ whole genome shotgun (WGS) entry which is preliminary data.</text>
</comment>
<feature type="domain" description="NELF-A N-terminal" evidence="2">
    <location>
        <begin position="24"/>
        <end position="146"/>
    </location>
</feature>
<feature type="region of interest" description="Disordered" evidence="1">
    <location>
        <begin position="332"/>
        <end position="491"/>
    </location>
</feature>
<evidence type="ECO:0000313" key="4">
    <source>
        <dbReference type="Proteomes" id="UP000748756"/>
    </source>
</evidence>